<evidence type="ECO:0000313" key="3">
    <source>
        <dbReference type="Proteomes" id="UP000465609"/>
    </source>
</evidence>
<feature type="chain" id="PRO_5046609501" description="Secreted protein" evidence="1">
    <location>
        <begin position="30"/>
        <end position="153"/>
    </location>
</feature>
<feature type="signal peptide" evidence="1">
    <location>
        <begin position="1"/>
        <end position="29"/>
    </location>
</feature>
<sequence length="153" mass="16185">MKGAFVFRLLLTATTAGAAALGFASPAGAAPPPAPTGCIITGYMLPMGCDQTTAASNGVPRWGNACNDRNKLAWDDTDVGTVIGTILCDGNVWTRMGQPPQGVHPAGSPCGVDDGVQPFEFSATPDNHLVVCDWMQPPETRTWVPYEKKWSSY</sequence>
<gene>
    <name evidence="2" type="ORF">MAUB_12560</name>
</gene>
<dbReference type="RefSeq" id="WP_138231304.1">
    <property type="nucleotide sequence ID" value="NZ_AP022577.1"/>
</dbReference>
<reference evidence="2 3" key="1">
    <citation type="journal article" date="2019" name="Emerg. Microbes Infect.">
        <title>Comprehensive subspecies identification of 175 nontuberculous mycobacteria species based on 7547 genomic profiles.</title>
        <authorList>
            <person name="Matsumoto Y."/>
            <person name="Kinjo T."/>
            <person name="Motooka D."/>
            <person name="Nabeya D."/>
            <person name="Jung N."/>
            <person name="Uechi K."/>
            <person name="Horii T."/>
            <person name="Iida T."/>
            <person name="Fujita J."/>
            <person name="Nakamura S."/>
        </authorList>
    </citation>
    <scope>NUCLEOTIDE SEQUENCE [LARGE SCALE GENOMIC DNA]</scope>
    <source>
        <strain evidence="2 3">JCM 15296</strain>
    </source>
</reference>
<keyword evidence="1" id="KW-0732">Signal</keyword>
<dbReference type="Proteomes" id="UP000465609">
    <property type="component" value="Chromosome"/>
</dbReference>
<evidence type="ECO:0000256" key="1">
    <source>
        <dbReference type="SAM" id="SignalP"/>
    </source>
</evidence>
<organism evidence="2 3">
    <name type="scientific">Mycolicibacterium aubagnense</name>
    <dbReference type="NCBI Taxonomy" id="319707"/>
    <lineage>
        <taxon>Bacteria</taxon>
        <taxon>Bacillati</taxon>
        <taxon>Actinomycetota</taxon>
        <taxon>Actinomycetes</taxon>
        <taxon>Mycobacteriales</taxon>
        <taxon>Mycobacteriaceae</taxon>
        <taxon>Mycolicibacterium</taxon>
    </lineage>
</organism>
<proteinExistence type="predicted"/>
<evidence type="ECO:0000313" key="2">
    <source>
        <dbReference type="EMBL" id="BBX83383.1"/>
    </source>
</evidence>
<keyword evidence="3" id="KW-1185">Reference proteome</keyword>
<accession>A0ABN5YNU9</accession>
<evidence type="ECO:0008006" key="4">
    <source>
        <dbReference type="Google" id="ProtNLM"/>
    </source>
</evidence>
<dbReference type="EMBL" id="AP022577">
    <property type="protein sequence ID" value="BBX83383.1"/>
    <property type="molecule type" value="Genomic_DNA"/>
</dbReference>
<name>A0ABN5YNU9_9MYCO</name>
<protein>
    <recommendedName>
        <fullName evidence="4">Secreted protein</fullName>
    </recommendedName>
</protein>